<dbReference type="SUPFAM" id="SSF48452">
    <property type="entry name" value="TPR-like"/>
    <property type="match status" value="1"/>
</dbReference>
<dbReference type="InterPro" id="IPR011990">
    <property type="entry name" value="TPR-like_helical_dom_sf"/>
</dbReference>
<evidence type="ECO:0000313" key="3">
    <source>
        <dbReference type="Proteomes" id="UP000198393"/>
    </source>
</evidence>
<dbReference type="Pfam" id="PF14559">
    <property type="entry name" value="TPR_19"/>
    <property type="match status" value="1"/>
</dbReference>
<feature type="signal peptide" evidence="1">
    <location>
        <begin position="1"/>
        <end position="22"/>
    </location>
</feature>
<dbReference type="InterPro" id="IPR019734">
    <property type="entry name" value="TPR_rpt"/>
</dbReference>
<evidence type="ECO:0000313" key="2">
    <source>
        <dbReference type="EMBL" id="SNT01710.1"/>
    </source>
</evidence>
<name>A0A239J797_EKHLU</name>
<keyword evidence="1" id="KW-0732">Signal</keyword>
<feature type="chain" id="PRO_5012737687" evidence="1">
    <location>
        <begin position="23"/>
        <end position="395"/>
    </location>
</feature>
<dbReference type="OrthoDB" id="9813254at2"/>
<sequence length="395" mass="46675">MKLHVKNIIASCLILLTVGVYAQRQNGLSGGDSTKYSLLINPFIEIESTEAINSMYNFEFKKAHSHFNYLQKKYPWHPLPYLLKGLNYWWRIVPNYQNKEWDEEFLAYMDTTKILAENVRDNFNEIEGSFFLAAAYAFEGRLYSERRDYRKAAFAGSRSLKYLSECRGHEDYSPELLFGDALFNYYAEWIREEYPLLRPLMVFFPKGDKEEGVKQLKEVARNAFYSRTEAQYYLMRILAMEENDFAGALQVSSYLYEQFPNNAYFHRYYARLLYQTGQYSKSETLSKEMLTRLDDGWAGYEPNSGRYACFFLGHINEIRRNYAEAKKYYHRGLKYAEEVDATDRGYYFYSLLHLGEIAEKEGDEDLAKDYYKQVKKAAKRSHSAHEGARRRLKEL</sequence>
<evidence type="ECO:0000256" key="1">
    <source>
        <dbReference type="SAM" id="SignalP"/>
    </source>
</evidence>
<protein>
    <submittedName>
        <fullName evidence="2">Tetratricopeptide repeat-containing protein</fullName>
    </submittedName>
</protein>
<dbReference type="AlphaFoldDB" id="A0A239J797"/>
<dbReference type="SMART" id="SM00028">
    <property type="entry name" value="TPR"/>
    <property type="match status" value="3"/>
</dbReference>
<dbReference type="Gene3D" id="1.25.40.10">
    <property type="entry name" value="Tetratricopeptide repeat domain"/>
    <property type="match status" value="1"/>
</dbReference>
<keyword evidence="3" id="KW-1185">Reference proteome</keyword>
<proteinExistence type="predicted"/>
<dbReference type="RefSeq" id="WP_089356739.1">
    <property type="nucleotide sequence ID" value="NZ_FZPD01000003.1"/>
</dbReference>
<dbReference type="EMBL" id="FZPD01000003">
    <property type="protein sequence ID" value="SNT01710.1"/>
    <property type="molecule type" value="Genomic_DNA"/>
</dbReference>
<accession>A0A239J797</accession>
<dbReference type="Proteomes" id="UP000198393">
    <property type="component" value="Unassembled WGS sequence"/>
</dbReference>
<gene>
    <name evidence="2" type="ORF">SAMN05421640_2023</name>
</gene>
<reference evidence="2 3" key="1">
    <citation type="submission" date="2017-06" db="EMBL/GenBank/DDBJ databases">
        <authorList>
            <person name="Kim H.J."/>
            <person name="Triplett B.A."/>
        </authorList>
    </citation>
    <scope>NUCLEOTIDE SEQUENCE [LARGE SCALE GENOMIC DNA]</scope>
    <source>
        <strain evidence="2 3">DSM 19307</strain>
    </source>
</reference>
<organism evidence="2 3">
    <name type="scientific">Ekhidna lutea</name>
    <dbReference type="NCBI Taxonomy" id="447679"/>
    <lineage>
        <taxon>Bacteria</taxon>
        <taxon>Pseudomonadati</taxon>
        <taxon>Bacteroidota</taxon>
        <taxon>Cytophagia</taxon>
        <taxon>Cytophagales</taxon>
        <taxon>Reichenbachiellaceae</taxon>
        <taxon>Ekhidna</taxon>
    </lineage>
</organism>